<dbReference type="InterPro" id="IPR006461">
    <property type="entry name" value="PLAC_motif_containing"/>
</dbReference>
<evidence type="ECO:0000313" key="3">
    <source>
        <dbReference type="EMBL" id="VDI02411.1"/>
    </source>
</evidence>
<dbReference type="NCBIfam" id="TIGR01571">
    <property type="entry name" value="A_thal_Cys_rich"/>
    <property type="match status" value="1"/>
</dbReference>
<keyword evidence="2" id="KW-0472">Membrane</keyword>
<keyword evidence="2" id="KW-0812">Transmembrane</keyword>
<evidence type="ECO:0000313" key="4">
    <source>
        <dbReference type="Proteomes" id="UP000596742"/>
    </source>
</evidence>
<comment type="caution">
    <text evidence="3">The sequence shown here is derived from an EMBL/GenBank/DDBJ whole genome shotgun (WGS) entry which is preliminary data.</text>
</comment>
<gene>
    <name evidence="3" type="ORF">MGAL_10B034819</name>
</gene>
<keyword evidence="2" id="KW-1133">Transmembrane helix</keyword>
<evidence type="ECO:0000256" key="2">
    <source>
        <dbReference type="SAM" id="Phobius"/>
    </source>
</evidence>
<protein>
    <submittedName>
        <fullName evidence="3">Uncharacterized protein</fullName>
    </submittedName>
</protein>
<accession>A0A8B6CAE7</accession>
<dbReference type="EMBL" id="UYJE01001476">
    <property type="protein sequence ID" value="VDI02411.1"/>
    <property type="molecule type" value="Genomic_DNA"/>
</dbReference>
<reference evidence="3" key="1">
    <citation type="submission" date="2018-11" db="EMBL/GenBank/DDBJ databases">
        <authorList>
            <person name="Alioto T."/>
            <person name="Alioto T."/>
        </authorList>
    </citation>
    <scope>NUCLEOTIDE SEQUENCE</scope>
</reference>
<proteinExistence type="inferred from homology"/>
<dbReference type="PANTHER" id="PTHR15907">
    <property type="entry name" value="DUF614 FAMILY PROTEIN-RELATED"/>
    <property type="match status" value="1"/>
</dbReference>
<sequence length="113" mass="13337">MGQWKSEFFGCFKNSYLSLMTYVAPCYVAGKNAEEVGYSCKTLGVLFFVPFIGSYYNSVMRTRIREQNRIDGNRLKDFCVHTFCYYCALIQDAQELEWWKPREPPKDQKVTRK</sequence>
<organism evidence="3 4">
    <name type="scientific">Mytilus galloprovincialis</name>
    <name type="common">Mediterranean mussel</name>
    <dbReference type="NCBI Taxonomy" id="29158"/>
    <lineage>
        <taxon>Eukaryota</taxon>
        <taxon>Metazoa</taxon>
        <taxon>Spiralia</taxon>
        <taxon>Lophotrochozoa</taxon>
        <taxon>Mollusca</taxon>
        <taxon>Bivalvia</taxon>
        <taxon>Autobranchia</taxon>
        <taxon>Pteriomorphia</taxon>
        <taxon>Mytilida</taxon>
        <taxon>Mytiloidea</taxon>
        <taxon>Mytilidae</taxon>
        <taxon>Mytilinae</taxon>
        <taxon>Mytilus</taxon>
    </lineage>
</organism>
<name>A0A8B6CAE7_MYTGA</name>
<dbReference type="Pfam" id="PF04749">
    <property type="entry name" value="PLAC8"/>
    <property type="match status" value="1"/>
</dbReference>
<evidence type="ECO:0000256" key="1">
    <source>
        <dbReference type="ARBA" id="ARBA00009024"/>
    </source>
</evidence>
<dbReference type="AlphaFoldDB" id="A0A8B6CAE7"/>
<dbReference type="Proteomes" id="UP000596742">
    <property type="component" value="Unassembled WGS sequence"/>
</dbReference>
<comment type="similarity">
    <text evidence="1">Belongs to the cornifelin family.</text>
</comment>
<dbReference type="OrthoDB" id="1045822at2759"/>
<feature type="transmembrane region" description="Helical" evidence="2">
    <location>
        <begin position="36"/>
        <end position="56"/>
    </location>
</feature>
<keyword evidence="4" id="KW-1185">Reference proteome</keyword>